<dbReference type="HAMAP" id="MF_00048">
    <property type="entry name" value="UPF0102"/>
    <property type="match status" value="1"/>
</dbReference>
<dbReference type="NCBIfam" id="NF009154">
    <property type="entry name" value="PRK12497.3-3"/>
    <property type="match status" value="1"/>
</dbReference>
<dbReference type="NCBIfam" id="NF009150">
    <property type="entry name" value="PRK12497.1-3"/>
    <property type="match status" value="1"/>
</dbReference>
<comment type="caution">
    <text evidence="3">The sequence shown here is derived from an EMBL/GenBank/DDBJ whole genome shotgun (WGS) entry which is preliminary data.</text>
</comment>
<dbReference type="CDD" id="cd20736">
    <property type="entry name" value="PoNe_Nuclease"/>
    <property type="match status" value="1"/>
</dbReference>
<dbReference type="RefSeq" id="WP_152357431.1">
    <property type="nucleotide sequence ID" value="NZ_WBSM01000001.1"/>
</dbReference>
<evidence type="ECO:0000256" key="2">
    <source>
        <dbReference type="HAMAP-Rule" id="MF_00048"/>
    </source>
</evidence>
<accession>A0A6L4X2Q0</accession>
<dbReference type="PANTHER" id="PTHR34039:SF1">
    <property type="entry name" value="UPF0102 PROTEIN YRAN"/>
    <property type="match status" value="1"/>
</dbReference>
<dbReference type="GO" id="GO:0003676">
    <property type="term" value="F:nucleic acid binding"/>
    <property type="evidence" value="ECO:0007669"/>
    <property type="project" value="InterPro"/>
</dbReference>
<evidence type="ECO:0000313" key="3">
    <source>
        <dbReference type="EMBL" id="KAB8289255.1"/>
    </source>
</evidence>
<dbReference type="InterPro" id="IPR003509">
    <property type="entry name" value="UPF0102_YraN-like"/>
</dbReference>
<protein>
    <recommendedName>
        <fullName evidence="2">UPF0102 protein DSM100688_0335</fullName>
    </recommendedName>
</protein>
<keyword evidence="3" id="KW-0255">Endonuclease</keyword>
<gene>
    <name evidence="3" type="ORF">DSM100688_0335</name>
    <name evidence="4" type="ORF">GFD24_01705</name>
</gene>
<reference evidence="3 6" key="2">
    <citation type="submission" date="2019-10" db="EMBL/GenBank/DDBJ databases">
        <title>Characterization of the phylogenetic diversity of two novel species belonging to the genus Bifidobacterium: Bifidobacterium cebidarum sp. nov. and Bifidobacterium leontopitheci sp. nov.</title>
        <authorList>
            <person name="Lugli G.A."/>
            <person name="Duranti S."/>
            <person name="Milani C."/>
            <person name="Turroni F."/>
            <person name="Ventura M."/>
        </authorList>
    </citation>
    <scope>NUCLEOTIDE SEQUENCE [LARGE SCALE GENOMIC DNA]</scope>
    <source>
        <strain evidence="3 6">DSM 100688</strain>
    </source>
</reference>
<evidence type="ECO:0000313" key="5">
    <source>
        <dbReference type="Proteomes" id="UP000469943"/>
    </source>
</evidence>
<dbReference type="PANTHER" id="PTHR34039">
    <property type="entry name" value="UPF0102 PROTEIN YRAN"/>
    <property type="match status" value="1"/>
</dbReference>
<dbReference type="OrthoDB" id="9794876at2"/>
<dbReference type="InterPro" id="IPR011335">
    <property type="entry name" value="Restrct_endonuc-II-like"/>
</dbReference>
<dbReference type="Gene3D" id="3.40.1350.10">
    <property type="match status" value="1"/>
</dbReference>
<proteinExistence type="inferred from homology"/>
<sequence length="149" mass="16801">MTIAITTSQTTISPTSTTGELAARLADPTLDPKRLGSLGEDYAALWLQRQGCTILDRNWRTRYGEIDLIALTHQRVILFVEVKTRRSTRFGVPQEAVTARKRMGLRRAGVQWLTDPEHRFAHRGVRFDVIAITVPSHGQPAVNHIREAF</sequence>
<dbReference type="AlphaFoldDB" id="A0A6L4X2Q0"/>
<dbReference type="SUPFAM" id="SSF52980">
    <property type="entry name" value="Restriction endonuclease-like"/>
    <property type="match status" value="1"/>
</dbReference>
<keyword evidence="6" id="KW-1185">Reference proteome</keyword>
<organism evidence="3 6">
    <name type="scientific">Bifidobacterium ramosum</name>
    <dbReference type="NCBI Taxonomy" id="1798158"/>
    <lineage>
        <taxon>Bacteria</taxon>
        <taxon>Bacillati</taxon>
        <taxon>Actinomycetota</taxon>
        <taxon>Actinomycetes</taxon>
        <taxon>Bifidobacteriales</taxon>
        <taxon>Bifidobacteriaceae</taxon>
        <taxon>Bifidobacterium</taxon>
    </lineage>
</organism>
<dbReference type="EMBL" id="WHZX01000001">
    <property type="protein sequence ID" value="NEG70961.1"/>
    <property type="molecule type" value="Genomic_DNA"/>
</dbReference>
<reference evidence="4 5" key="1">
    <citation type="submission" date="2019-10" db="EMBL/GenBank/DDBJ databases">
        <title>Bifidobacterium from non-human primates.</title>
        <authorList>
            <person name="Modesto M."/>
        </authorList>
    </citation>
    <scope>NUCLEOTIDE SEQUENCE [LARGE SCALE GENOMIC DNA]</scope>
    <source>
        <strain evidence="4 5">TREM</strain>
    </source>
</reference>
<dbReference type="NCBIfam" id="TIGR00252">
    <property type="entry name" value="YraN family protein"/>
    <property type="match status" value="1"/>
</dbReference>
<evidence type="ECO:0000313" key="6">
    <source>
        <dbReference type="Proteomes" id="UP000482084"/>
    </source>
</evidence>
<dbReference type="Proteomes" id="UP000482084">
    <property type="component" value="Unassembled WGS sequence"/>
</dbReference>
<dbReference type="Pfam" id="PF02021">
    <property type="entry name" value="UPF0102"/>
    <property type="match status" value="1"/>
</dbReference>
<evidence type="ECO:0000256" key="1">
    <source>
        <dbReference type="ARBA" id="ARBA00006738"/>
    </source>
</evidence>
<dbReference type="InterPro" id="IPR011856">
    <property type="entry name" value="tRNA_endonuc-like_dom_sf"/>
</dbReference>
<dbReference type="EMBL" id="WBSM01000001">
    <property type="protein sequence ID" value="KAB8289255.1"/>
    <property type="molecule type" value="Genomic_DNA"/>
</dbReference>
<evidence type="ECO:0000313" key="4">
    <source>
        <dbReference type="EMBL" id="NEG70961.1"/>
    </source>
</evidence>
<dbReference type="GO" id="GO:0004519">
    <property type="term" value="F:endonuclease activity"/>
    <property type="evidence" value="ECO:0007669"/>
    <property type="project" value="UniProtKB-KW"/>
</dbReference>
<comment type="similarity">
    <text evidence="1 2">Belongs to the UPF0102 family.</text>
</comment>
<keyword evidence="3" id="KW-0378">Hydrolase</keyword>
<keyword evidence="3" id="KW-0540">Nuclease</keyword>
<name>A0A6L4X2Q0_9BIFI</name>
<dbReference type="Proteomes" id="UP000469943">
    <property type="component" value="Unassembled WGS sequence"/>
</dbReference>